<reference evidence="3 4" key="1">
    <citation type="journal article" date="2021" name="Sci. Rep.">
        <title>The distribution of antibiotic resistance genes in chicken gut microbiota commensals.</title>
        <authorList>
            <person name="Juricova H."/>
            <person name="Matiasovicova J."/>
            <person name="Kubasova T."/>
            <person name="Cejkova D."/>
            <person name="Rychlik I."/>
        </authorList>
    </citation>
    <scope>NUCLEOTIDE SEQUENCE [LARGE SCALE GENOMIC DNA]</scope>
    <source>
        <strain evidence="3 4">An411</strain>
    </source>
</reference>
<protein>
    <submittedName>
        <fullName evidence="3">GerMN domain-containing protein</fullName>
    </submittedName>
</protein>
<dbReference type="RefSeq" id="WP_204803530.1">
    <property type="nucleotide sequence ID" value="NZ_JACSNX010000005.1"/>
</dbReference>
<organism evidence="3 4">
    <name type="scientific">Oscillibacter valericigenes</name>
    <dbReference type="NCBI Taxonomy" id="351091"/>
    <lineage>
        <taxon>Bacteria</taxon>
        <taxon>Bacillati</taxon>
        <taxon>Bacillota</taxon>
        <taxon>Clostridia</taxon>
        <taxon>Eubacteriales</taxon>
        <taxon>Oscillospiraceae</taxon>
        <taxon>Oscillibacter</taxon>
    </lineage>
</organism>
<proteinExistence type="predicted"/>
<dbReference type="Pfam" id="PF10646">
    <property type="entry name" value="Germane"/>
    <property type="match status" value="2"/>
</dbReference>
<dbReference type="InterPro" id="IPR019606">
    <property type="entry name" value="GerMN"/>
</dbReference>
<sequence length="303" mass="32682">MKKRLIAVLLCAAFLAALSWGSPYGADRGETYDLYFREADLSAAPGGDALRAEELHLEAEETQSALSVAERLMDALLAGPEDPTLVRVIPEDTTLLSLELDGGRAKVDLSSRYRNLSGVSLALADYSITLTLTQLPEVSAVSITVHGQQLSYRDRQIFAARDVLFSSNEDVVGPLPATLYLLDESGRLVPQEMTLDLYEGDTQVGAVVKALLNSTEDQELRSALPEGFQVTSVRQEENTCYVDLPTAALPGMSEDADLGLALRALAESLLSLRSVAEVRYLVDGEYAAVYGGVSVMEPYTASN</sequence>
<gene>
    <name evidence="3" type="ORF">H9X91_05990</name>
</gene>
<dbReference type="EMBL" id="JACSNX010000005">
    <property type="protein sequence ID" value="MBM6850989.1"/>
    <property type="molecule type" value="Genomic_DNA"/>
</dbReference>
<dbReference type="SMART" id="SM00909">
    <property type="entry name" value="Germane"/>
    <property type="match status" value="2"/>
</dbReference>
<name>A0ABS2FTN5_9FIRM</name>
<accession>A0ABS2FTN5</accession>
<keyword evidence="4" id="KW-1185">Reference proteome</keyword>
<feature type="domain" description="GerMN" evidence="2">
    <location>
        <begin position="69"/>
        <end position="154"/>
    </location>
</feature>
<evidence type="ECO:0000256" key="1">
    <source>
        <dbReference type="SAM" id="SignalP"/>
    </source>
</evidence>
<evidence type="ECO:0000313" key="3">
    <source>
        <dbReference type="EMBL" id="MBM6850989.1"/>
    </source>
</evidence>
<keyword evidence="1" id="KW-0732">Signal</keyword>
<comment type="caution">
    <text evidence="3">The sequence shown here is derived from an EMBL/GenBank/DDBJ whole genome shotgun (WGS) entry which is preliminary data.</text>
</comment>
<evidence type="ECO:0000259" key="2">
    <source>
        <dbReference type="SMART" id="SM00909"/>
    </source>
</evidence>
<dbReference type="Proteomes" id="UP000719500">
    <property type="component" value="Unassembled WGS sequence"/>
</dbReference>
<feature type="chain" id="PRO_5046502554" evidence="1">
    <location>
        <begin position="26"/>
        <end position="303"/>
    </location>
</feature>
<feature type="domain" description="GerMN" evidence="2">
    <location>
        <begin position="204"/>
        <end position="291"/>
    </location>
</feature>
<feature type="signal peptide" evidence="1">
    <location>
        <begin position="1"/>
        <end position="25"/>
    </location>
</feature>
<evidence type="ECO:0000313" key="4">
    <source>
        <dbReference type="Proteomes" id="UP000719500"/>
    </source>
</evidence>